<sequence length="226" mass="25559">MGHILNSLSSSDEYKDIEYKRCETKNTIMNQDYSLTSQMRTAFPNVAQLVNCEDRLRYFTTHQILKPINEPSRSLRVDSGTLQIKEEKVADTNTYGGGSVIGKQHQYFILSFSSFFLVDSRGLVIRGSQDFSTPLSSCDKFVEQAPLLREEIGQLLLVLIWRNPSCNEPRKQLSRYEDTDAKPLTTQIFYGGRGGLVIRSRAWGRRVPGPKPDSTEDPPCMGPASR</sequence>
<dbReference type="Proteomes" id="UP000499080">
    <property type="component" value="Unassembled WGS sequence"/>
</dbReference>
<dbReference type="AlphaFoldDB" id="A0A4Y2FRB4"/>
<evidence type="ECO:0000313" key="3">
    <source>
        <dbReference type="Proteomes" id="UP000499080"/>
    </source>
</evidence>
<comment type="caution">
    <text evidence="2">The sequence shown here is derived from an EMBL/GenBank/DDBJ whole genome shotgun (WGS) entry which is preliminary data.</text>
</comment>
<keyword evidence="3" id="KW-1185">Reference proteome</keyword>
<accession>A0A4Y2FRB4</accession>
<gene>
    <name evidence="2" type="ORF">AVEN_269914_1</name>
</gene>
<evidence type="ECO:0000256" key="1">
    <source>
        <dbReference type="SAM" id="MobiDB-lite"/>
    </source>
</evidence>
<name>A0A4Y2FRB4_ARAVE</name>
<evidence type="ECO:0000313" key="2">
    <source>
        <dbReference type="EMBL" id="GBM43096.1"/>
    </source>
</evidence>
<feature type="region of interest" description="Disordered" evidence="1">
    <location>
        <begin position="203"/>
        <end position="226"/>
    </location>
</feature>
<protein>
    <submittedName>
        <fullName evidence="2">Uncharacterized protein</fullName>
    </submittedName>
</protein>
<organism evidence="2 3">
    <name type="scientific">Araneus ventricosus</name>
    <name type="common">Orbweaver spider</name>
    <name type="synonym">Epeira ventricosa</name>
    <dbReference type="NCBI Taxonomy" id="182803"/>
    <lineage>
        <taxon>Eukaryota</taxon>
        <taxon>Metazoa</taxon>
        <taxon>Ecdysozoa</taxon>
        <taxon>Arthropoda</taxon>
        <taxon>Chelicerata</taxon>
        <taxon>Arachnida</taxon>
        <taxon>Araneae</taxon>
        <taxon>Araneomorphae</taxon>
        <taxon>Entelegynae</taxon>
        <taxon>Araneoidea</taxon>
        <taxon>Araneidae</taxon>
        <taxon>Araneus</taxon>
    </lineage>
</organism>
<proteinExistence type="predicted"/>
<reference evidence="2 3" key="1">
    <citation type="journal article" date="2019" name="Sci. Rep.">
        <title>Orb-weaving spider Araneus ventricosus genome elucidates the spidroin gene catalogue.</title>
        <authorList>
            <person name="Kono N."/>
            <person name="Nakamura H."/>
            <person name="Ohtoshi R."/>
            <person name="Moran D.A.P."/>
            <person name="Shinohara A."/>
            <person name="Yoshida Y."/>
            <person name="Fujiwara M."/>
            <person name="Mori M."/>
            <person name="Tomita M."/>
            <person name="Arakawa K."/>
        </authorList>
    </citation>
    <scope>NUCLEOTIDE SEQUENCE [LARGE SCALE GENOMIC DNA]</scope>
</reference>
<dbReference type="EMBL" id="BGPR01001016">
    <property type="protein sequence ID" value="GBM43096.1"/>
    <property type="molecule type" value="Genomic_DNA"/>
</dbReference>